<keyword evidence="2" id="KW-1185">Reference proteome</keyword>
<evidence type="ECO:0000313" key="1">
    <source>
        <dbReference type="EMBL" id="KAA1260957.1"/>
    </source>
</evidence>
<protein>
    <submittedName>
        <fullName evidence="1">Uncharacterized protein</fullName>
    </submittedName>
</protein>
<dbReference type="Proteomes" id="UP000322699">
    <property type="component" value="Unassembled WGS sequence"/>
</dbReference>
<evidence type="ECO:0000313" key="2">
    <source>
        <dbReference type="Proteomes" id="UP000322699"/>
    </source>
</evidence>
<gene>
    <name evidence="1" type="ORF">LF1_34990</name>
</gene>
<name>A0A5B1CIB5_9BACT</name>
<comment type="caution">
    <text evidence="1">The sequence shown here is derived from an EMBL/GenBank/DDBJ whole genome shotgun (WGS) entry which is preliminary data.</text>
</comment>
<dbReference type="EMBL" id="VRLW01000001">
    <property type="protein sequence ID" value="KAA1260957.1"/>
    <property type="molecule type" value="Genomic_DNA"/>
</dbReference>
<organism evidence="1 2">
    <name type="scientific">Rubripirellula obstinata</name>
    <dbReference type="NCBI Taxonomy" id="406547"/>
    <lineage>
        <taxon>Bacteria</taxon>
        <taxon>Pseudomonadati</taxon>
        <taxon>Planctomycetota</taxon>
        <taxon>Planctomycetia</taxon>
        <taxon>Pirellulales</taxon>
        <taxon>Pirellulaceae</taxon>
        <taxon>Rubripirellula</taxon>
    </lineage>
</organism>
<proteinExistence type="predicted"/>
<accession>A0A5B1CIB5</accession>
<dbReference type="AlphaFoldDB" id="A0A5B1CIB5"/>
<sequence>MLTVSDWNPMAVAFELVADFLDNENDAKRCARLMASKIKPVTIDEHQAERGQGTRANRCGN</sequence>
<reference evidence="1 2" key="1">
    <citation type="submission" date="2019-08" db="EMBL/GenBank/DDBJ databases">
        <title>Deep-cultivation of Planctomycetes and their phenomic and genomic characterization uncovers novel biology.</title>
        <authorList>
            <person name="Wiegand S."/>
            <person name="Jogler M."/>
            <person name="Boedeker C."/>
            <person name="Pinto D."/>
            <person name="Vollmers J."/>
            <person name="Rivas-Marin E."/>
            <person name="Kohn T."/>
            <person name="Peeters S.H."/>
            <person name="Heuer A."/>
            <person name="Rast P."/>
            <person name="Oberbeckmann S."/>
            <person name="Bunk B."/>
            <person name="Jeske O."/>
            <person name="Meyerdierks A."/>
            <person name="Storesund J.E."/>
            <person name="Kallscheuer N."/>
            <person name="Luecker S."/>
            <person name="Lage O.M."/>
            <person name="Pohl T."/>
            <person name="Merkel B.J."/>
            <person name="Hornburger P."/>
            <person name="Mueller R.-W."/>
            <person name="Bruemmer F."/>
            <person name="Labrenz M."/>
            <person name="Spormann A.M."/>
            <person name="Op Den Camp H."/>
            <person name="Overmann J."/>
            <person name="Amann R."/>
            <person name="Jetten M.S.M."/>
            <person name="Mascher T."/>
            <person name="Medema M.H."/>
            <person name="Devos D.P."/>
            <person name="Kaster A.-K."/>
            <person name="Ovreas L."/>
            <person name="Rohde M."/>
            <person name="Galperin M.Y."/>
            <person name="Jogler C."/>
        </authorList>
    </citation>
    <scope>NUCLEOTIDE SEQUENCE [LARGE SCALE GENOMIC DNA]</scope>
    <source>
        <strain evidence="1 2">LF1</strain>
    </source>
</reference>